<evidence type="ECO:0000313" key="2">
    <source>
        <dbReference type="EMBL" id="TIH32056.1"/>
    </source>
</evidence>
<dbReference type="EMBL" id="QYRT01000043">
    <property type="protein sequence ID" value="TIH32056.1"/>
    <property type="molecule type" value="Genomic_DNA"/>
</dbReference>
<feature type="transmembrane region" description="Helical" evidence="1">
    <location>
        <begin position="68"/>
        <end position="93"/>
    </location>
</feature>
<dbReference type="AlphaFoldDB" id="A0A4T2BRC3"/>
<keyword evidence="3" id="KW-1185">Reference proteome</keyword>
<dbReference type="RefSeq" id="WP_136643343.1">
    <property type="nucleotide sequence ID" value="NZ_QYRT01000043.1"/>
</dbReference>
<reference evidence="2 3" key="1">
    <citation type="journal article" date="2019" name="Microorganisms">
        <title>Systematic Affiliation and Genome Analysis of Subtercola vilae DB165(T) with Particular Emphasis on Cold Adaptation of an Isolate from a High-Altitude Cold Volcano Lake.</title>
        <authorList>
            <person name="Villalobos A.S."/>
            <person name="Wiese J."/>
            <person name="Imhoff J.F."/>
            <person name="Dorador C."/>
            <person name="Keller A."/>
            <person name="Hentschel U."/>
        </authorList>
    </citation>
    <scope>NUCLEOTIDE SEQUENCE [LARGE SCALE GENOMIC DNA]</scope>
    <source>
        <strain evidence="2 3">DB165</strain>
    </source>
</reference>
<comment type="caution">
    <text evidence="2">The sequence shown here is derived from an EMBL/GenBank/DDBJ whole genome shotgun (WGS) entry which is preliminary data.</text>
</comment>
<dbReference type="OrthoDB" id="9962390at2"/>
<name>A0A4T2BRC3_9MICO</name>
<protein>
    <submittedName>
        <fullName evidence="2">Uncharacterized protein</fullName>
    </submittedName>
</protein>
<keyword evidence="1" id="KW-1133">Transmembrane helix</keyword>
<keyword evidence="1" id="KW-0472">Membrane</keyword>
<gene>
    <name evidence="2" type="ORF">D4765_16165</name>
</gene>
<evidence type="ECO:0000313" key="3">
    <source>
        <dbReference type="Proteomes" id="UP000306192"/>
    </source>
</evidence>
<dbReference type="Proteomes" id="UP000306192">
    <property type="component" value="Unassembled WGS sequence"/>
</dbReference>
<accession>A0A4T2BRC3</accession>
<evidence type="ECO:0000256" key="1">
    <source>
        <dbReference type="SAM" id="Phobius"/>
    </source>
</evidence>
<sequence>MNNTDSLAMTLDEAILIEDQFDRGKLDPLLCGTRELINEARRVKLDAATQLPKPRPPQEHPKRRIHRAAIGCLIGMVGIFAGAYFVFMVALHVTK</sequence>
<organism evidence="2 3">
    <name type="scientific">Subtercola vilae</name>
    <dbReference type="NCBI Taxonomy" id="2056433"/>
    <lineage>
        <taxon>Bacteria</taxon>
        <taxon>Bacillati</taxon>
        <taxon>Actinomycetota</taxon>
        <taxon>Actinomycetes</taxon>
        <taxon>Micrococcales</taxon>
        <taxon>Microbacteriaceae</taxon>
        <taxon>Subtercola</taxon>
    </lineage>
</organism>
<proteinExistence type="predicted"/>
<keyword evidence="1" id="KW-0812">Transmembrane</keyword>